<sequence>MAVDMDFKDEELKQLKELKLLNKDFLQSTTGSVSVRKYLEEASEKDDLLLRFLRGRKYNGKRAWETLKHYAEVRFDIYPEVFPQNYPVQVHALRENPILGVLKHRDSLGRRIMVMNAADWNPEEYSLEILTIASIVMIEKLLLDDDGLSNGIVYIQQCSGVGMKQAQQYTLRAMRRLVSVFWYAFPLQIKGLYFVNVPTILSCAFAMLHILGPGTDYQNVYTTISLDTLPKCLGGTLELQDAIDNSFLTI</sequence>
<dbReference type="GO" id="GO:0016020">
    <property type="term" value="C:membrane"/>
    <property type="evidence" value="ECO:0007669"/>
    <property type="project" value="TreeGrafter"/>
</dbReference>
<gene>
    <name evidence="2" type="ORF">Ocin01_14434</name>
</gene>
<dbReference type="SMART" id="SM01100">
    <property type="entry name" value="CRAL_TRIO_N"/>
    <property type="match status" value="1"/>
</dbReference>
<protein>
    <submittedName>
        <fullName evidence="2">Retinaldehyde-binding protein 1</fullName>
    </submittedName>
</protein>
<keyword evidence="3" id="KW-1185">Reference proteome</keyword>
<dbReference type="PROSITE" id="PS50191">
    <property type="entry name" value="CRAL_TRIO"/>
    <property type="match status" value="1"/>
</dbReference>
<dbReference type="InterPro" id="IPR001251">
    <property type="entry name" value="CRAL-TRIO_dom"/>
</dbReference>
<dbReference type="PANTHER" id="PTHR10174:SF130">
    <property type="entry name" value="ALPHA-TOCOPHEROL TRANSFER PROTEIN-LIKE"/>
    <property type="match status" value="1"/>
</dbReference>
<evidence type="ECO:0000259" key="1">
    <source>
        <dbReference type="PROSITE" id="PS50191"/>
    </source>
</evidence>
<dbReference type="PRINTS" id="PR00180">
    <property type="entry name" value="CRETINALDHBP"/>
</dbReference>
<dbReference type="InterPro" id="IPR036273">
    <property type="entry name" value="CRAL/TRIO_N_dom_sf"/>
</dbReference>
<dbReference type="SMART" id="SM00516">
    <property type="entry name" value="SEC14"/>
    <property type="match status" value="1"/>
</dbReference>
<comment type="caution">
    <text evidence="2">The sequence shown here is derived from an EMBL/GenBank/DDBJ whole genome shotgun (WGS) entry which is preliminary data.</text>
</comment>
<dbReference type="STRING" id="48709.A0A1D2MGW8"/>
<dbReference type="SUPFAM" id="SSF46938">
    <property type="entry name" value="CRAL/TRIO N-terminal domain"/>
    <property type="match status" value="1"/>
</dbReference>
<dbReference type="OMA" id="NRTHFIG"/>
<evidence type="ECO:0000313" key="2">
    <source>
        <dbReference type="EMBL" id="ODM92248.1"/>
    </source>
</evidence>
<dbReference type="EMBL" id="LJIJ01001285">
    <property type="protein sequence ID" value="ODM92248.1"/>
    <property type="molecule type" value="Genomic_DNA"/>
</dbReference>
<dbReference type="GO" id="GO:1902936">
    <property type="term" value="F:phosphatidylinositol bisphosphate binding"/>
    <property type="evidence" value="ECO:0007669"/>
    <property type="project" value="TreeGrafter"/>
</dbReference>
<dbReference type="InterPro" id="IPR011074">
    <property type="entry name" value="CRAL/TRIO_N_dom"/>
</dbReference>
<dbReference type="SUPFAM" id="SSF52087">
    <property type="entry name" value="CRAL/TRIO domain"/>
    <property type="match status" value="1"/>
</dbReference>
<dbReference type="InterPro" id="IPR036865">
    <property type="entry name" value="CRAL-TRIO_dom_sf"/>
</dbReference>
<accession>A0A1D2MGW8</accession>
<dbReference type="CDD" id="cd00170">
    <property type="entry name" value="SEC14"/>
    <property type="match status" value="1"/>
</dbReference>
<proteinExistence type="predicted"/>
<name>A0A1D2MGW8_ORCCI</name>
<organism evidence="2 3">
    <name type="scientific">Orchesella cincta</name>
    <name type="common">Springtail</name>
    <name type="synonym">Podura cincta</name>
    <dbReference type="NCBI Taxonomy" id="48709"/>
    <lineage>
        <taxon>Eukaryota</taxon>
        <taxon>Metazoa</taxon>
        <taxon>Ecdysozoa</taxon>
        <taxon>Arthropoda</taxon>
        <taxon>Hexapoda</taxon>
        <taxon>Collembola</taxon>
        <taxon>Entomobryomorpha</taxon>
        <taxon>Entomobryoidea</taxon>
        <taxon>Orchesellidae</taxon>
        <taxon>Orchesellinae</taxon>
        <taxon>Orchesella</taxon>
    </lineage>
</organism>
<dbReference type="Gene3D" id="1.10.8.20">
    <property type="entry name" value="N-terminal domain of phosphatidylinositol transfer protein sec14p"/>
    <property type="match status" value="1"/>
</dbReference>
<dbReference type="Gene3D" id="1.20.5.1200">
    <property type="entry name" value="Alpha-tocopherol transfer"/>
    <property type="match status" value="1"/>
</dbReference>
<dbReference type="Pfam" id="PF00650">
    <property type="entry name" value="CRAL_TRIO"/>
    <property type="match status" value="1"/>
</dbReference>
<evidence type="ECO:0000313" key="3">
    <source>
        <dbReference type="Proteomes" id="UP000094527"/>
    </source>
</evidence>
<reference evidence="2 3" key="1">
    <citation type="journal article" date="2016" name="Genome Biol. Evol.">
        <title>Gene Family Evolution Reflects Adaptation to Soil Environmental Stressors in the Genome of the Collembolan Orchesella cincta.</title>
        <authorList>
            <person name="Faddeeva-Vakhrusheva A."/>
            <person name="Derks M.F."/>
            <person name="Anvar S.Y."/>
            <person name="Agamennone V."/>
            <person name="Suring W."/>
            <person name="Smit S."/>
            <person name="van Straalen N.M."/>
            <person name="Roelofs D."/>
        </authorList>
    </citation>
    <scope>NUCLEOTIDE SEQUENCE [LARGE SCALE GENOMIC DNA]</scope>
    <source>
        <tissue evidence="2">Mixed pool</tissue>
    </source>
</reference>
<dbReference type="AlphaFoldDB" id="A0A1D2MGW8"/>
<dbReference type="Gene3D" id="3.40.525.10">
    <property type="entry name" value="CRAL-TRIO lipid binding domain"/>
    <property type="match status" value="1"/>
</dbReference>
<dbReference type="PANTHER" id="PTHR10174">
    <property type="entry name" value="ALPHA-TOCOPHEROL TRANSFER PROTEIN-RELATED"/>
    <property type="match status" value="1"/>
</dbReference>
<feature type="domain" description="CRAL-TRIO" evidence="1">
    <location>
        <begin position="89"/>
        <end position="250"/>
    </location>
</feature>
<dbReference type="Proteomes" id="UP000094527">
    <property type="component" value="Unassembled WGS sequence"/>
</dbReference>
<dbReference type="OrthoDB" id="75724at2759"/>